<dbReference type="Gene3D" id="1.10.287.130">
    <property type="match status" value="1"/>
</dbReference>
<keyword evidence="13 15" id="KW-0472">Membrane</keyword>
<dbReference type="SUPFAM" id="SSF103190">
    <property type="entry name" value="Sensory domain-like"/>
    <property type="match status" value="1"/>
</dbReference>
<evidence type="ECO:0000313" key="18">
    <source>
        <dbReference type="Proteomes" id="UP000199144"/>
    </source>
</evidence>
<dbReference type="RefSeq" id="WP_093092300.1">
    <property type="nucleotide sequence ID" value="NZ_FOTQ01000001.1"/>
</dbReference>
<dbReference type="CDD" id="cd12914">
    <property type="entry name" value="PDC1_DGC_like"/>
    <property type="match status" value="1"/>
</dbReference>
<evidence type="ECO:0000256" key="3">
    <source>
        <dbReference type="ARBA" id="ARBA00012438"/>
    </source>
</evidence>
<keyword evidence="4" id="KW-1003">Cell membrane</keyword>
<evidence type="ECO:0000256" key="15">
    <source>
        <dbReference type="SAM" id="Phobius"/>
    </source>
</evidence>
<dbReference type="SMART" id="SM00387">
    <property type="entry name" value="HATPase_c"/>
    <property type="match status" value="1"/>
</dbReference>
<dbReference type="STRING" id="254406.SAMN04488042_1011504"/>
<gene>
    <name evidence="17" type="ORF">SAMN04488042_1011504</name>
</gene>
<evidence type="ECO:0000259" key="16">
    <source>
        <dbReference type="PROSITE" id="PS50109"/>
    </source>
</evidence>
<dbReference type="AlphaFoldDB" id="A0A1I4KJJ3"/>
<dbReference type="InterPro" id="IPR017055">
    <property type="entry name" value="Sig_transdc_His_kinase_DctB"/>
</dbReference>
<feature type="domain" description="Histidine kinase" evidence="16">
    <location>
        <begin position="361"/>
        <end position="569"/>
    </location>
</feature>
<keyword evidence="10" id="KW-0067">ATP-binding</keyword>
<dbReference type="OrthoDB" id="7568856at2"/>
<dbReference type="PANTHER" id="PTHR43065:SF10">
    <property type="entry name" value="PEROXIDE STRESS-ACTIVATED HISTIDINE KINASE MAK3"/>
    <property type="match status" value="1"/>
</dbReference>
<dbReference type="GO" id="GO:0005524">
    <property type="term" value="F:ATP binding"/>
    <property type="evidence" value="ECO:0007669"/>
    <property type="project" value="UniProtKB-KW"/>
</dbReference>
<comment type="subcellular location">
    <subcellularLocation>
        <location evidence="2">Cell membrane</location>
        <topology evidence="2">Multi-pass membrane protein</topology>
    </subcellularLocation>
</comment>
<evidence type="ECO:0000256" key="7">
    <source>
        <dbReference type="ARBA" id="ARBA00022692"/>
    </source>
</evidence>
<feature type="transmembrane region" description="Helical" evidence="15">
    <location>
        <begin position="278"/>
        <end position="296"/>
    </location>
</feature>
<dbReference type="InterPro" id="IPR036097">
    <property type="entry name" value="HisK_dim/P_sf"/>
</dbReference>
<evidence type="ECO:0000256" key="14">
    <source>
        <dbReference type="SAM" id="Coils"/>
    </source>
</evidence>
<evidence type="ECO:0000313" key="17">
    <source>
        <dbReference type="EMBL" id="SFL78696.1"/>
    </source>
</evidence>
<dbReference type="SUPFAM" id="SSF55874">
    <property type="entry name" value="ATPase domain of HSP90 chaperone/DNA topoisomerase II/histidine kinase"/>
    <property type="match status" value="1"/>
</dbReference>
<protein>
    <recommendedName>
        <fullName evidence="3">histidine kinase</fullName>
        <ecNumber evidence="3">2.7.13.3</ecNumber>
    </recommendedName>
</protein>
<name>A0A1I4KJJ3_9RHOB</name>
<evidence type="ECO:0000256" key="12">
    <source>
        <dbReference type="ARBA" id="ARBA00023012"/>
    </source>
</evidence>
<organism evidence="17 18">
    <name type="scientific">Shimia aestuarii</name>
    <dbReference type="NCBI Taxonomy" id="254406"/>
    <lineage>
        <taxon>Bacteria</taxon>
        <taxon>Pseudomonadati</taxon>
        <taxon>Pseudomonadota</taxon>
        <taxon>Alphaproteobacteria</taxon>
        <taxon>Rhodobacterales</taxon>
        <taxon>Roseobacteraceae</taxon>
    </lineage>
</organism>
<evidence type="ECO:0000256" key="5">
    <source>
        <dbReference type="ARBA" id="ARBA00022553"/>
    </source>
</evidence>
<accession>A0A1I4KJJ3</accession>
<dbReference type="GO" id="GO:0005886">
    <property type="term" value="C:plasma membrane"/>
    <property type="evidence" value="ECO:0007669"/>
    <property type="project" value="UniProtKB-SubCell"/>
</dbReference>
<dbReference type="InterPro" id="IPR003594">
    <property type="entry name" value="HATPase_dom"/>
</dbReference>
<sequence>MVRIPLILTIVGTALLGMIVHSVSFGYFATEEVSKAEGRLSLYRSSVEAELERFAHLPRILARDTFVIDAAKGGGTGPLNARLESFAARAGLDAIYLMGPDGFTIAASNYALPSSFVGQNYAFRPYFKQAIEGDQGRFYAIGSTTGEPGYFIANAVRDRGGAILGVIAIKKSLSELEQSWVASGEQVMLVNQDGVVMLASDSAWRYRTLQALDAAKKDEIRRARQFAGKPLEPLDWTPNEGARASIGGVVRLHLVASTLPHGWALHYFASDDRAVARSWLATAVVVLAAGSLLILFQVQRARRIGRALQRSEMEEAQLRESNAKLAVEISERKTAEQRLKQAQSELERASRLAALGELSASVTHELGQPIAAMRNHIAAAEFGPAGITPLTTHIGGLVDRMEGITRQLKFFATPEREPFEVFDLREAMAAALALVAPNIEALGCVVDRAPGETPASVRGSRLRIEQVMTNLLRNAVDAMEGVAAPRLSVRIGSEGDQVYFEVADTGHGLGAATLNELQEPFVTTRESGHGMGLGLAISDNIIKDHEGRMSARNRAEGGAVFRVTLPRVSQKESHGA</sequence>
<dbReference type="Gene3D" id="3.30.565.10">
    <property type="entry name" value="Histidine kinase-like ATPase, C-terminal domain"/>
    <property type="match status" value="1"/>
</dbReference>
<dbReference type="CDD" id="cd00082">
    <property type="entry name" value="HisKA"/>
    <property type="match status" value="1"/>
</dbReference>
<keyword evidence="14" id="KW-0175">Coiled coil</keyword>
<dbReference type="PRINTS" id="PR00344">
    <property type="entry name" value="BCTRLSENSOR"/>
</dbReference>
<evidence type="ECO:0000256" key="8">
    <source>
        <dbReference type="ARBA" id="ARBA00022741"/>
    </source>
</evidence>
<dbReference type="EMBL" id="FOTQ01000001">
    <property type="protein sequence ID" value="SFL78696.1"/>
    <property type="molecule type" value="Genomic_DNA"/>
</dbReference>
<keyword evidence="6" id="KW-0808">Transferase</keyword>
<keyword evidence="5" id="KW-0597">Phosphoprotein</keyword>
<dbReference type="GO" id="GO:0000155">
    <property type="term" value="F:phosphorelay sensor kinase activity"/>
    <property type="evidence" value="ECO:0007669"/>
    <property type="project" value="InterPro"/>
</dbReference>
<keyword evidence="8" id="KW-0547">Nucleotide-binding</keyword>
<dbReference type="InterPro" id="IPR033479">
    <property type="entry name" value="dCache_1"/>
</dbReference>
<evidence type="ECO:0000256" key="2">
    <source>
        <dbReference type="ARBA" id="ARBA00004651"/>
    </source>
</evidence>
<evidence type="ECO:0000256" key="1">
    <source>
        <dbReference type="ARBA" id="ARBA00000085"/>
    </source>
</evidence>
<evidence type="ECO:0000256" key="11">
    <source>
        <dbReference type="ARBA" id="ARBA00022989"/>
    </source>
</evidence>
<comment type="catalytic activity">
    <reaction evidence="1">
        <text>ATP + protein L-histidine = ADP + protein N-phospho-L-histidine.</text>
        <dbReference type="EC" id="2.7.13.3"/>
    </reaction>
</comment>
<dbReference type="Proteomes" id="UP000199144">
    <property type="component" value="Unassembled WGS sequence"/>
</dbReference>
<dbReference type="PROSITE" id="PS50109">
    <property type="entry name" value="HIS_KIN"/>
    <property type="match status" value="1"/>
</dbReference>
<keyword evidence="11 15" id="KW-1133">Transmembrane helix</keyword>
<dbReference type="InterPro" id="IPR029151">
    <property type="entry name" value="Sensor-like_sf"/>
</dbReference>
<dbReference type="InterPro" id="IPR003661">
    <property type="entry name" value="HisK_dim/P_dom"/>
</dbReference>
<evidence type="ECO:0000256" key="6">
    <source>
        <dbReference type="ARBA" id="ARBA00022679"/>
    </source>
</evidence>
<dbReference type="Gene3D" id="3.30.450.20">
    <property type="entry name" value="PAS domain"/>
    <property type="match status" value="2"/>
</dbReference>
<keyword evidence="12" id="KW-0902">Two-component regulatory system</keyword>
<evidence type="ECO:0000256" key="10">
    <source>
        <dbReference type="ARBA" id="ARBA00022840"/>
    </source>
</evidence>
<keyword evidence="18" id="KW-1185">Reference proteome</keyword>
<dbReference type="InterPro" id="IPR036890">
    <property type="entry name" value="HATPase_C_sf"/>
</dbReference>
<dbReference type="Gene3D" id="6.10.250.3020">
    <property type="match status" value="1"/>
</dbReference>
<evidence type="ECO:0000256" key="9">
    <source>
        <dbReference type="ARBA" id="ARBA00022777"/>
    </source>
</evidence>
<dbReference type="InterPro" id="IPR005467">
    <property type="entry name" value="His_kinase_dom"/>
</dbReference>
<dbReference type="PANTHER" id="PTHR43065">
    <property type="entry name" value="SENSOR HISTIDINE KINASE"/>
    <property type="match status" value="1"/>
</dbReference>
<dbReference type="EC" id="2.7.13.3" evidence="3"/>
<dbReference type="Pfam" id="PF02518">
    <property type="entry name" value="HATPase_c"/>
    <property type="match status" value="1"/>
</dbReference>
<dbReference type="PIRSF" id="PIRSF036431">
    <property type="entry name" value="STHK_DctB"/>
    <property type="match status" value="1"/>
</dbReference>
<keyword evidence="7 15" id="KW-0812">Transmembrane</keyword>
<feature type="coiled-coil region" evidence="14">
    <location>
        <begin position="325"/>
        <end position="352"/>
    </location>
</feature>
<evidence type="ECO:0000256" key="4">
    <source>
        <dbReference type="ARBA" id="ARBA00022475"/>
    </source>
</evidence>
<evidence type="ECO:0000256" key="13">
    <source>
        <dbReference type="ARBA" id="ARBA00023136"/>
    </source>
</evidence>
<reference evidence="17 18" key="1">
    <citation type="submission" date="2016-10" db="EMBL/GenBank/DDBJ databases">
        <authorList>
            <person name="de Groot N.N."/>
        </authorList>
    </citation>
    <scope>NUCLEOTIDE SEQUENCE [LARGE SCALE GENOMIC DNA]</scope>
    <source>
        <strain evidence="17 18">DSM 15283</strain>
    </source>
</reference>
<dbReference type="FunFam" id="3.30.450.20:FF:000127">
    <property type="entry name" value="C4-dicarboxylate transport sensor protein"/>
    <property type="match status" value="1"/>
</dbReference>
<dbReference type="SUPFAM" id="SSF47384">
    <property type="entry name" value="Homodimeric domain of signal transducing histidine kinase"/>
    <property type="match status" value="1"/>
</dbReference>
<proteinExistence type="predicted"/>
<keyword evidence="9 17" id="KW-0418">Kinase</keyword>
<dbReference type="InterPro" id="IPR004358">
    <property type="entry name" value="Sig_transdc_His_kin-like_C"/>
</dbReference>
<dbReference type="Pfam" id="PF02743">
    <property type="entry name" value="dCache_1"/>
    <property type="match status" value="1"/>
</dbReference>